<gene>
    <name evidence="2" type="ORF">LSAJ23K_A100030</name>
</gene>
<evidence type="ECO:0000256" key="1">
    <source>
        <dbReference type="SAM" id="MobiDB-lite"/>
    </source>
</evidence>
<name>A0A2H1MXR4_LATSS</name>
<keyword evidence="2" id="KW-0614">Plasmid</keyword>
<feature type="compositionally biased region" description="Basic residues" evidence="1">
    <location>
        <begin position="19"/>
        <end position="29"/>
    </location>
</feature>
<feature type="compositionally biased region" description="Polar residues" evidence="1">
    <location>
        <begin position="8"/>
        <end position="18"/>
    </location>
</feature>
<protein>
    <submittedName>
        <fullName evidence="2">Uncharacterized protein</fullName>
    </submittedName>
</protein>
<organism evidence="2">
    <name type="scientific">Latilactobacillus sakei subsp. sakei (strain 23K)</name>
    <name type="common">Lactobacillus sakei subsp. sakei</name>
    <dbReference type="NCBI Taxonomy" id="314315"/>
    <lineage>
        <taxon>Bacteria</taxon>
        <taxon>Bacillati</taxon>
        <taxon>Bacillota</taxon>
        <taxon>Bacilli</taxon>
        <taxon>Lactobacillales</taxon>
        <taxon>Lactobacillaceae</taxon>
        <taxon>Latilactobacillus</taxon>
    </lineage>
</organism>
<proteinExistence type="predicted"/>
<dbReference type="AlphaFoldDB" id="A0A2H1MXR4"/>
<accession>A0A2H1MXR4</accession>
<feature type="region of interest" description="Disordered" evidence="1">
    <location>
        <begin position="1"/>
        <end position="29"/>
    </location>
</feature>
<dbReference type="EMBL" id="LT907984">
    <property type="protein sequence ID" value="SOE45201.1"/>
    <property type="molecule type" value="Genomic_DNA"/>
</dbReference>
<reference evidence="2" key="1">
    <citation type="submission" date="2017-09" db="EMBL/GenBank/DDBJ databases">
        <authorList>
            <person name="Ehlers B."/>
            <person name="Leendertz F.H."/>
        </authorList>
    </citation>
    <scope>NUCLEOTIDE SEQUENCE</scope>
    <source>
        <strain evidence="2">23K</strain>
    </source>
</reference>
<evidence type="ECO:0000313" key="2">
    <source>
        <dbReference type="EMBL" id="SOE45201.1"/>
    </source>
</evidence>
<sequence>MMTELSESEGSFLNNQTKQRSRKNRAIVG</sequence>
<geneLocation type="plasmid" evidence="2">
    <name>pJ23A1</name>
</geneLocation>